<keyword evidence="4" id="KW-0732">Signal</keyword>
<evidence type="ECO:0000259" key="5">
    <source>
        <dbReference type="PROSITE" id="PS50222"/>
    </source>
</evidence>
<dbReference type="InterPro" id="IPR011992">
    <property type="entry name" value="EF-hand-dom_pair"/>
</dbReference>
<comment type="caution">
    <text evidence="6">The sequence shown here is derived from an EMBL/GenBank/DDBJ whole genome shotgun (WGS) entry which is preliminary data.</text>
</comment>
<reference evidence="6 7" key="1">
    <citation type="submission" date="2023-05" db="EMBL/GenBank/DDBJ databases">
        <title>Pseudodonghicola sp. nov.</title>
        <authorList>
            <person name="Huang J."/>
        </authorList>
    </citation>
    <scope>NUCLEOTIDE SEQUENCE [LARGE SCALE GENOMIC DNA]</scope>
    <source>
        <strain evidence="6 7">IC7</strain>
    </source>
</reference>
<dbReference type="InterPro" id="IPR002048">
    <property type="entry name" value="EF_hand_dom"/>
</dbReference>
<evidence type="ECO:0000256" key="1">
    <source>
        <dbReference type="ARBA" id="ARBA00022723"/>
    </source>
</evidence>
<keyword evidence="7" id="KW-1185">Reference proteome</keyword>
<dbReference type="Gene3D" id="1.10.238.10">
    <property type="entry name" value="EF-hand"/>
    <property type="match status" value="3"/>
</dbReference>
<accession>A0ABT7EUY6</accession>
<feature type="chain" id="PRO_5046548541" evidence="4">
    <location>
        <begin position="24"/>
        <end position="145"/>
    </location>
</feature>
<evidence type="ECO:0000313" key="6">
    <source>
        <dbReference type="EMBL" id="MDK3016159.1"/>
    </source>
</evidence>
<dbReference type="PANTHER" id="PTHR10827">
    <property type="entry name" value="RETICULOCALBIN"/>
    <property type="match status" value="1"/>
</dbReference>
<dbReference type="PROSITE" id="PS50222">
    <property type="entry name" value="EF_HAND_2"/>
    <property type="match status" value="1"/>
</dbReference>
<dbReference type="PROSITE" id="PS00018">
    <property type="entry name" value="EF_HAND_1"/>
    <property type="match status" value="3"/>
</dbReference>
<feature type="signal peptide" evidence="4">
    <location>
        <begin position="1"/>
        <end position="23"/>
    </location>
</feature>
<dbReference type="CDD" id="cd00051">
    <property type="entry name" value="EFh"/>
    <property type="match status" value="1"/>
</dbReference>
<feature type="domain" description="EF-hand" evidence="5">
    <location>
        <begin position="28"/>
        <end position="63"/>
    </location>
</feature>
<protein>
    <submittedName>
        <fullName evidence="6">EF-hand domain-containing protein</fullName>
    </submittedName>
</protein>
<name>A0ABT7EUY6_9RHOB</name>
<sequence length="145" mass="15617">MSKRLTPPALPLALALIGLTPLAAPPAQAQARAQQAFARIDANGDGQISQEEFLALRRQMFAAMDADGNGQLTKAEIESARARQANGRTPRSNQIWKQDSNGDGVLTLSEYTAQTRGFAYADSNSDGVLSQQEFTRIARFLAPAQ</sequence>
<proteinExistence type="predicted"/>
<gene>
    <name evidence="6" type="ORF">QO033_00640</name>
</gene>
<dbReference type="RefSeq" id="WP_284478981.1">
    <property type="nucleotide sequence ID" value="NZ_JASNJD010000001.1"/>
</dbReference>
<evidence type="ECO:0000256" key="2">
    <source>
        <dbReference type="ARBA" id="ARBA00022737"/>
    </source>
</evidence>
<dbReference type="EMBL" id="JASNJD010000001">
    <property type="protein sequence ID" value="MDK3016159.1"/>
    <property type="molecule type" value="Genomic_DNA"/>
</dbReference>
<dbReference type="InterPro" id="IPR018247">
    <property type="entry name" value="EF_Hand_1_Ca_BS"/>
</dbReference>
<feature type="compositionally biased region" description="Polar residues" evidence="3">
    <location>
        <begin position="86"/>
        <end position="100"/>
    </location>
</feature>
<organism evidence="6 7">
    <name type="scientific">Pseudodonghicola flavimaris</name>
    <dbReference type="NCBI Taxonomy" id="3050036"/>
    <lineage>
        <taxon>Bacteria</taxon>
        <taxon>Pseudomonadati</taxon>
        <taxon>Pseudomonadota</taxon>
        <taxon>Alphaproteobacteria</taxon>
        <taxon>Rhodobacterales</taxon>
        <taxon>Paracoccaceae</taxon>
        <taxon>Pseudodonghicola</taxon>
    </lineage>
</organism>
<dbReference type="Pfam" id="PF13202">
    <property type="entry name" value="EF-hand_5"/>
    <property type="match status" value="3"/>
</dbReference>
<evidence type="ECO:0000256" key="4">
    <source>
        <dbReference type="SAM" id="SignalP"/>
    </source>
</evidence>
<feature type="region of interest" description="Disordered" evidence="3">
    <location>
        <begin position="81"/>
        <end position="100"/>
    </location>
</feature>
<dbReference type="SMART" id="SM00054">
    <property type="entry name" value="EFh"/>
    <property type="match status" value="2"/>
</dbReference>
<keyword evidence="1" id="KW-0479">Metal-binding</keyword>
<dbReference type="Proteomes" id="UP001243757">
    <property type="component" value="Unassembled WGS sequence"/>
</dbReference>
<dbReference type="PANTHER" id="PTHR10827:SF98">
    <property type="entry name" value="45 KDA CALCIUM-BINDING PROTEIN"/>
    <property type="match status" value="1"/>
</dbReference>
<keyword evidence="2" id="KW-0677">Repeat</keyword>
<dbReference type="SUPFAM" id="SSF47473">
    <property type="entry name" value="EF-hand"/>
    <property type="match status" value="1"/>
</dbReference>
<evidence type="ECO:0000313" key="7">
    <source>
        <dbReference type="Proteomes" id="UP001243757"/>
    </source>
</evidence>
<evidence type="ECO:0000256" key="3">
    <source>
        <dbReference type="SAM" id="MobiDB-lite"/>
    </source>
</evidence>